<sequence>MELFPESFGLCHSFFMDPYSCTILKALTTYTSQRNLRRFSAFLSCIATLLPHYQGLLQLYCS</sequence>
<feature type="non-terminal residue" evidence="1">
    <location>
        <position position="62"/>
    </location>
</feature>
<proteinExistence type="predicted"/>
<reference evidence="1" key="1">
    <citation type="submission" date="2015-12" db="EMBL/GenBank/DDBJ databases">
        <title>Gene expression during late stages of embryo sac development: a critical building block for successful pollen-pistil interactions.</title>
        <authorList>
            <person name="Liu Y."/>
            <person name="Joly V."/>
            <person name="Sabar M."/>
            <person name="Matton D.P."/>
        </authorList>
    </citation>
    <scope>NUCLEOTIDE SEQUENCE</scope>
</reference>
<organism evidence="1">
    <name type="scientific">Solanum chacoense</name>
    <name type="common">Chaco potato</name>
    <dbReference type="NCBI Taxonomy" id="4108"/>
    <lineage>
        <taxon>Eukaryota</taxon>
        <taxon>Viridiplantae</taxon>
        <taxon>Streptophyta</taxon>
        <taxon>Embryophyta</taxon>
        <taxon>Tracheophyta</taxon>
        <taxon>Spermatophyta</taxon>
        <taxon>Magnoliopsida</taxon>
        <taxon>eudicotyledons</taxon>
        <taxon>Gunneridae</taxon>
        <taxon>Pentapetalae</taxon>
        <taxon>asterids</taxon>
        <taxon>lamiids</taxon>
        <taxon>Solanales</taxon>
        <taxon>Solanaceae</taxon>
        <taxon>Solanoideae</taxon>
        <taxon>Solaneae</taxon>
        <taxon>Solanum</taxon>
    </lineage>
</organism>
<name>A0A0V0GES4_SOLCH</name>
<dbReference type="AlphaFoldDB" id="A0A0V0GES4"/>
<protein>
    <submittedName>
        <fullName evidence="1">Putative ovule protein</fullName>
    </submittedName>
</protein>
<dbReference type="EMBL" id="GEDG01040514">
    <property type="protein sequence ID" value="JAP06700.1"/>
    <property type="molecule type" value="Transcribed_RNA"/>
</dbReference>
<accession>A0A0V0GES4</accession>
<evidence type="ECO:0000313" key="1">
    <source>
        <dbReference type="EMBL" id="JAP06700.1"/>
    </source>
</evidence>